<evidence type="ECO:0000256" key="2">
    <source>
        <dbReference type="RuleBase" id="RU004384"/>
    </source>
</evidence>
<dbReference type="GO" id="GO:0006914">
    <property type="term" value="P:autophagy"/>
    <property type="evidence" value="ECO:0007669"/>
    <property type="project" value="UniProtKB-KW"/>
</dbReference>
<dbReference type="Proteomes" id="UP000683925">
    <property type="component" value="Unassembled WGS sequence"/>
</dbReference>
<sequence length="130" mass="15910">MNYKSPTYNAFRETFSLEERKTKYQNYKLKYPSKVPMIIQRKHKCYQIFLDRPEVLLEEESTGAVLMQKLQEQLKEKSLNSHSFYIFCTTDENKYVTFPLEEKLKYIAEKYKDKEDEFLYLRYDYQDTFG</sequence>
<keyword evidence="1" id="KW-0449">Lipoprotein</keyword>
<evidence type="ECO:0000313" key="4">
    <source>
        <dbReference type="Proteomes" id="UP000683925"/>
    </source>
</evidence>
<dbReference type="EMBL" id="CAJJDP010000070">
    <property type="protein sequence ID" value="CAD8178568.1"/>
    <property type="molecule type" value="Genomic_DNA"/>
</dbReference>
<dbReference type="PANTHER" id="PTHR10969">
    <property type="entry name" value="MICROTUBULE-ASSOCIATED PROTEINS 1A/1B LIGHT CHAIN 3-RELATED"/>
    <property type="match status" value="1"/>
</dbReference>
<gene>
    <name evidence="3" type="ORF">POCTA_138.1.T0710141</name>
</gene>
<comment type="similarity">
    <text evidence="2">Belongs to the ATG8 family.</text>
</comment>
<feature type="lipid moiety-binding region" description="Phosphatidylserine amidated glycine; alternate" evidence="1">
    <location>
        <position position="130"/>
    </location>
</feature>
<reference evidence="3" key="1">
    <citation type="submission" date="2021-01" db="EMBL/GenBank/DDBJ databases">
        <authorList>
            <consortium name="Genoscope - CEA"/>
            <person name="William W."/>
        </authorList>
    </citation>
    <scope>NUCLEOTIDE SEQUENCE</scope>
</reference>
<keyword evidence="2" id="KW-0072">Autophagy</keyword>
<accession>A0A8S1VKR8</accession>
<name>A0A8S1VKR8_PAROT</name>
<evidence type="ECO:0000313" key="3">
    <source>
        <dbReference type="EMBL" id="CAD8178568.1"/>
    </source>
</evidence>
<keyword evidence="4" id="KW-1185">Reference proteome</keyword>
<dbReference type="Pfam" id="PF02991">
    <property type="entry name" value="ATG8"/>
    <property type="match status" value="1"/>
</dbReference>
<organism evidence="3 4">
    <name type="scientific">Paramecium octaurelia</name>
    <dbReference type="NCBI Taxonomy" id="43137"/>
    <lineage>
        <taxon>Eukaryota</taxon>
        <taxon>Sar</taxon>
        <taxon>Alveolata</taxon>
        <taxon>Ciliophora</taxon>
        <taxon>Intramacronucleata</taxon>
        <taxon>Oligohymenophorea</taxon>
        <taxon>Peniculida</taxon>
        <taxon>Parameciidae</taxon>
        <taxon>Paramecium</taxon>
    </lineage>
</organism>
<evidence type="ECO:0000256" key="1">
    <source>
        <dbReference type="PIRSR" id="PIRSR604241-50"/>
    </source>
</evidence>
<proteinExistence type="inferred from homology"/>
<comment type="caution">
    <text evidence="3">The sequence shown here is derived from an EMBL/GenBank/DDBJ whole genome shotgun (WGS) entry which is preliminary data.</text>
</comment>
<protein>
    <recommendedName>
        <fullName evidence="2">Autophagy-related protein</fullName>
    </recommendedName>
</protein>
<dbReference type="OrthoDB" id="287406at2759"/>
<dbReference type="AlphaFoldDB" id="A0A8S1VKR8"/>
<dbReference type="OMA" id="IFCTTDE"/>
<dbReference type="InterPro" id="IPR004241">
    <property type="entry name" value="Atg8-like"/>
</dbReference>